<dbReference type="RefSeq" id="WP_054750367.1">
    <property type="nucleotide sequence ID" value="NZ_AYZK01000003.1"/>
</dbReference>
<organism evidence="9 10">
    <name type="scientific">Lacticaseibacillus thailandensis DSM 22698 = JCM 13996</name>
    <dbReference type="NCBI Taxonomy" id="1423810"/>
    <lineage>
        <taxon>Bacteria</taxon>
        <taxon>Bacillati</taxon>
        <taxon>Bacillota</taxon>
        <taxon>Bacilli</taxon>
        <taxon>Lactobacillales</taxon>
        <taxon>Lactobacillaceae</taxon>
        <taxon>Lacticaseibacillus</taxon>
    </lineage>
</organism>
<comment type="similarity">
    <text evidence="6">Belongs to the KhpB RNA-binding protein family.</text>
</comment>
<dbReference type="EMBL" id="AYZK01000003">
    <property type="protein sequence ID" value="KRM87145.1"/>
    <property type="molecule type" value="Genomic_DNA"/>
</dbReference>
<keyword evidence="1 6" id="KW-0963">Cytoplasm</keyword>
<dbReference type="PANTHER" id="PTHR35800">
    <property type="entry name" value="PROTEIN JAG"/>
    <property type="match status" value="1"/>
</dbReference>
<comment type="caution">
    <text evidence="6">Lacks conserved residue(s) required for the propagation of feature annotation.</text>
</comment>
<dbReference type="CDD" id="cd02644">
    <property type="entry name" value="R3H_jag"/>
    <property type="match status" value="1"/>
</dbReference>
<feature type="domain" description="R3H" evidence="8">
    <location>
        <begin position="197"/>
        <end position="263"/>
    </location>
</feature>
<dbReference type="NCBIfam" id="NF041568">
    <property type="entry name" value="Jag_EloR"/>
    <property type="match status" value="1"/>
</dbReference>
<dbReference type="Proteomes" id="UP000051789">
    <property type="component" value="Unassembled WGS sequence"/>
</dbReference>
<dbReference type="PATRIC" id="fig|1423810.4.peg.1335"/>
<dbReference type="Gene3D" id="3.30.300.20">
    <property type="match status" value="1"/>
</dbReference>
<dbReference type="AlphaFoldDB" id="A0A0R2CFD7"/>
<dbReference type="InterPro" id="IPR038247">
    <property type="entry name" value="Jag_N_dom_sf"/>
</dbReference>
<keyword evidence="4 6" id="KW-0143">Chaperone</keyword>
<dbReference type="Pfam" id="PF13083">
    <property type="entry name" value="KH_KhpA-B"/>
    <property type="match status" value="1"/>
</dbReference>
<comment type="subcellular location">
    <subcellularLocation>
        <location evidence="6">Cytoplasm</location>
    </subcellularLocation>
</comment>
<dbReference type="Pfam" id="PF01424">
    <property type="entry name" value="R3H"/>
    <property type="match status" value="1"/>
</dbReference>
<dbReference type="GO" id="GO:0005737">
    <property type="term" value="C:cytoplasm"/>
    <property type="evidence" value="ECO:0007669"/>
    <property type="project" value="UniProtKB-SubCell"/>
</dbReference>
<dbReference type="GO" id="GO:0008360">
    <property type="term" value="P:regulation of cell shape"/>
    <property type="evidence" value="ECO:0007669"/>
    <property type="project" value="UniProtKB-KW"/>
</dbReference>
<keyword evidence="5 6" id="KW-0961">Cell wall biogenesis/degradation</keyword>
<evidence type="ECO:0000256" key="2">
    <source>
        <dbReference type="ARBA" id="ARBA00022884"/>
    </source>
</evidence>
<dbReference type="GO" id="GO:0071555">
    <property type="term" value="P:cell wall organization"/>
    <property type="evidence" value="ECO:0007669"/>
    <property type="project" value="UniProtKB-KW"/>
</dbReference>
<dbReference type="InterPro" id="IPR034079">
    <property type="entry name" value="R3H_KhpB"/>
</dbReference>
<dbReference type="InterPro" id="IPR015946">
    <property type="entry name" value="KH_dom-like_a/b"/>
</dbReference>
<evidence type="ECO:0000256" key="6">
    <source>
        <dbReference type="HAMAP-Rule" id="MF_00867"/>
    </source>
</evidence>
<evidence type="ECO:0000256" key="3">
    <source>
        <dbReference type="ARBA" id="ARBA00022960"/>
    </source>
</evidence>
<sequence length="263" mass="28706">MPQFEGKNIASAIDTGILTMGVTREQVQVRVIQEGKAGFFGLGAHPAIVELTRVDPVTPEPTASLVRTAAVESAARAEARKSTPDHADERELALNAAASSEQVGSHVSKHAAANHAAVQAITTMLQAVGADMGMKVTVRHEKVHGGMTFHLTSNREASLIGRHGRTINALQFVAQTVYDRHSHGKWIMTLDVGDYRERRRATLRRLAKRTALEVVATGRPVYLDPMPPFERKVIHQELGDNPHVETRSEGRGDDRAVIVSPQR</sequence>
<comment type="subunit">
    <text evidence="6">Forms a complex with KhpA.</text>
</comment>
<gene>
    <name evidence="6" type="primary">khpB</name>
    <name evidence="6" type="synonym">eloR</name>
    <name evidence="9" type="ORF">FD19_GL001297</name>
</gene>
<dbReference type="Gene3D" id="3.30.30.80">
    <property type="entry name" value="probable RNA-binding protein from clostridium symbiosum atcc 14940"/>
    <property type="match status" value="1"/>
</dbReference>
<evidence type="ECO:0000256" key="7">
    <source>
        <dbReference type="SAM" id="MobiDB-lite"/>
    </source>
</evidence>
<dbReference type="SUPFAM" id="SSF82708">
    <property type="entry name" value="R3H domain"/>
    <property type="match status" value="1"/>
</dbReference>
<dbReference type="InterPro" id="IPR001374">
    <property type="entry name" value="R3H_dom"/>
</dbReference>
<keyword evidence="10" id="KW-1185">Reference proteome</keyword>
<accession>A0A0R2CFD7</accession>
<dbReference type="HAMAP" id="MF_00867">
    <property type="entry name" value="KhpB"/>
    <property type="match status" value="1"/>
</dbReference>
<dbReference type="PROSITE" id="PS51061">
    <property type="entry name" value="R3H"/>
    <property type="match status" value="1"/>
</dbReference>
<dbReference type="SMART" id="SM00393">
    <property type="entry name" value="R3H"/>
    <property type="match status" value="1"/>
</dbReference>
<evidence type="ECO:0000313" key="9">
    <source>
        <dbReference type="EMBL" id="KRM87145.1"/>
    </source>
</evidence>
<dbReference type="STRING" id="1423810.FD19_GL001297"/>
<proteinExistence type="inferred from homology"/>
<comment type="domain">
    <text evidence="6">Has an N-terminal Jag-N domain and 2 RNA-binding domains (KH and R3H).</text>
</comment>
<comment type="function">
    <text evidence="6">A probable RNA chaperone. Forms a complex with KhpA which binds to cellular RNA and controls its expression. Plays a role in peptidoglycan (PG) homeostasis and cell length regulation.</text>
</comment>
<evidence type="ECO:0000256" key="5">
    <source>
        <dbReference type="ARBA" id="ARBA00023316"/>
    </source>
</evidence>
<comment type="caution">
    <text evidence="9">The sequence shown here is derived from an EMBL/GenBank/DDBJ whole genome shotgun (WGS) entry which is preliminary data.</text>
</comment>
<dbReference type="InterPro" id="IPR036867">
    <property type="entry name" value="R3H_dom_sf"/>
</dbReference>
<name>A0A0R2CFD7_9LACO</name>
<dbReference type="GO" id="GO:0009252">
    <property type="term" value="P:peptidoglycan biosynthetic process"/>
    <property type="evidence" value="ECO:0007669"/>
    <property type="project" value="UniProtKB-UniRule"/>
</dbReference>
<dbReference type="GO" id="GO:0003723">
    <property type="term" value="F:RNA binding"/>
    <property type="evidence" value="ECO:0007669"/>
    <property type="project" value="UniProtKB-UniRule"/>
</dbReference>
<dbReference type="PANTHER" id="PTHR35800:SF1">
    <property type="entry name" value="RNA-BINDING PROTEIN KHPB"/>
    <property type="match status" value="1"/>
</dbReference>
<dbReference type="Pfam" id="PF14804">
    <property type="entry name" value="Jag_N"/>
    <property type="match status" value="1"/>
</dbReference>
<evidence type="ECO:0000259" key="8">
    <source>
        <dbReference type="PROSITE" id="PS51061"/>
    </source>
</evidence>
<reference evidence="9 10" key="1">
    <citation type="journal article" date="2015" name="Genome Announc.">
        <title>Expanding the biotechnology potential of lactobacilli through comparative genomics of 213 strains and associated genera.</title>
        <authorList>
            <person name="Sun Z."/>
            <person name="Harris H.M."/>
            <person name="McCann A."/>
            <person name="Guo C."/>
            <person name="Argimon S."/>
            <person name="Zhang W."/>
            <person name="Yang X."/>
            <person name="Jeffery I.B."/>
            <person name="Cooney J.C."/>
            <person name="Kagawa T.F."/>
            <person name="Liu W."/>
            <person name="Song Y."/>
            <person name="Salvetti E."/>
            <person name="Wrobel A."/>
            <person name="Rasinkangas P."/>
            <person name="Parkhill J."/>
            <person name="Rea M.C."/>
            <person name="O'Sullivan O."/>
            <person name="Ritari J."/>
            <person name="Douillard F.P."/>
            <person name="Paul Ross R."/>
            <person name="Yang R."/>
            <person name="Briner A.E."/>
            <person name="Felis G.E."/>
            <person name="de Vos W.M."/>
            <person name="Barrangou R."/>
            <person name="Klaenhammer T.R."/>
            <person name="Caufield P.W."/>
            <person name="Cui Y."/>
            <person name="Zhang H."/>
            <person name="O'Toole P.W."/>
        </authorList>
    </citation>
    <scope>NUCLEOTIDE SEQUENCE [LARGE SCALE GENOMIC DNA]</scope>
    <source>
        <strain evidence="9 10">DSM 22698</strain>
    </source>
</reference>
<feature type="region of interest" description="Disordered" evidence="7">
    <location>
        <begin position="240"/>
        <end position="263"/>
    </location>
</feature>
<evidence type="ECO:0000313" key="10">
    <source>
        <dbReference type="Proteomes" id="UP000051789"/>
    </source>
</evidence>
<keyword evidence="3 6" id="KW-0133">Cell shape</keyword>
<dbReference type="InterPro" id="IPR032782">
    <property type="entry name" value="KhpB_N"/>
</dbReference>
<dbReference type="OrthoDB" id="9794483at2"/>
<evidence type="ECO:0000256" key="4">
    <source>
        <dbReference type="ARBA" id="ARBA00023186"/>
    </source>
</evidence>
<protein>
    <recommendedName>
        <fullName evidence="6">RNA-binding protein KhpB</fullName>
    </recommendedName>
    <alternativeName>
        <fullName evidence="6">RNA-binding protein EloR</fullName>
    </alternativeName>
</protein>
<keyword evidence="2 6" id="KW-0694">RNA-binding</keyword>
<evidence type="ECO:0000256" key="1">
    <source>
        <dbReference type="ARBA" id="ARBA00022490"/>
    </source>
</evidence>
<feature type="compositionally biased region" description="Basic and acidic residues" evidence="7">
    <location>
        <begin position="240"/>
        <end position="256"/>
    </location>
</feature>
<dbReference type="CDD" id="cd02414">
    <property type="entry name" value="KH-II_Jag"/>
    <property type="match status" value="1"/>
</dbReference>
<dbReference type="InterPro" id="IPR039247">
    <property type="entry name" value="KhpB"/>
</dbReference>
<dbReference type="InterPro" id="IPR038008">
    <property type="entry name" value="Jag_KH"/>
</dbReference>
<dbReference type="Gene3D" id="3.30.1370.50">
    <property type="entry name" value="R3H-like domain"/>
    <property type="match status" value="1"/>
</dbReference>
<dbReference type="SMART" id="SM01245">
    <property type="entry name" value="Jag_N"/>
    <property type="match status" value="1"/>
</dbReference>